<evidence type="ECO:0000256" key="1">
    <source>
        <dbReference type="ARBA" id="ARBA00023054"/>
    </source>
</evidence>
<feature type="coiled-coil region" evidence="2">
    <location>
        <begin position="182"/>
        <end position="241"/>
    </location>
</feature>
<feature type="region of interest" description="Disordered" evidence="3">
    <location>
        <begin position="293"/>
        <end position="313"/>
    </location>
</feature>
<reference evidence="4" key="1">
    <citation type="submission" date="2022-07" db="EMBL/GenBank/DDBJ databases">
        <title>Phylogenomic reconstructions and comparative analyses of Kickxellomycotina fungi.</title>
        <authorList>
            <person name="Reynolds N.K."/>
            <person name="Stajich J.E."/>
            <person name="Barry K."/>
            <person name="Grigoriev I.V."/>
            <person name="Crous P."/>
            <person name="Smith M.E."/>
        </authorList>
    </citation>
    <scope>NUCLEOTIDE SEQUENCE</scope>
    <source>
        <strain evidence="4">RSA 567</strain>
    </source>
</reference>
<evidence type="ECO:0000256" key="3">
    <source>
        <dbReference type="SAM" id="MobiDB-lite"/>
    </source>
</evidence>
<keyword evidence="1 2" id="KW-0175">Coiled coil</keyword>
<dbReference type="AlphaFoldDB" id="A0A9W8EER4"/>
<dbReference type="Proteomes" id="UP001151582">
    <property type="component" value="Unassembled WGS sequence"/>
</dbReference>
<dbReference type="PANTHER" id="PTHR32123">
    <property type="entry name" value="BICD FAMILY-LIKE CARGO ADAPTER"/>
    <property type="match status" value="1"/>
</dbReference>
<accession>A0A9W8EER4</accession>
<dbReference type="InterPro" id="IPR051149">
    <property type="entry name" value="Spindly/BICDR_Dynein_Adapter"/>
</dbReference>
<organism evidence="4 5">
    <name type="scientific">Dimargaris verticillata</name>
    <dbReference type="NCBI Taxonomy" id="2761393"/>
    <lineage>
        <taxon>Eukaryota</taxon>
        <taxon>Fungi</taxon>
        <taxon>Fungi incertae sedis</taxon>
        <taxon>Zoopagomycota</taxon>
        <taxon>Kickxellomycotina</taxon>
        <taxon>Dimargaritomycetes</taxon>
        <taxon>Dimargaritales</taxon>
        <taxon>Dimargaritaceae</taxon>
        <taxon>Dimargaris</taxon>
    </lineage>
</organism>
<keyword evidence="5" id="KW-1185">Reference proteome</keyword>
<proteinExistence type="predicted"/>
<feature type="coiled-coil region" evidence="2">
    <location>
        <begin position="73"/>
        <end position="121"/>
    </location>
</feature>
<comment type="caution">
    <text evidence="4">The sequence shown here is derived from an EMBL/GenBank/DDBJ whole genome shotgun (WGS) entry which is preliminary data.</text>
</comment>
<sequence length="394" mass="43811">MRDADDPEALRALLADKERELEMAAQIGLSLAEQNTTLQSRVHQLAQAEANIMDRLRHTDTDRRQFLDKAYQIDDLCMQVQLLRESLQDQQQASQQYERTCQALQQENRWLKEEVKTLTDQFSQIEASYKKASHSSHKALQRLHNLESTLDQERVHISDTSAKLDRLVDRVSTQGTTLGQSLRSLQDHLVLALQAIEILKEEVTELHQCKSETDSDMERDYRSYQSLLDQAQRTIENFLEAHAMLPDGLLGPSLQPLHSLQSDLVPTAAGEQSDSALSLDGLRRLTIANGTGPGFPPASLSQTPLCTTPSTPPTDRAHFGQFLSILSSPRSVPSVASIAEPSSPTQANPKAFDSLFQPPNKVGLRVLRYLSQAPPRTTRSPDPASMGYSSPDPA</sequence>
<dbReference type="OrthoDB" id="5596186at2759"/>
<feature type="region of interest" description="Disordered" evidence="3">
    <location>
        <begin position="369"/>
        <end position="394"/>
    </location>
</feature>
<gene>
    <name evidence="4" type="ORF">H4R34_000399</name>
</gene>
<feature type="region of interest" description="Disordered" evidence="3">
    <location>
        <begin position="335"/>
        <end position="357"/>
    </location>
</feature>
<protein>
    <recommendedName>
        <fullName evidence="6">HAP1 N-terminal domain-containing protein</fullName>
    </recommendedName>
</protein>
<evidence type="ECO:0008006" key="6">
    <source>
        <dbReference type="Google" id="ProtNLM"/>
    </source>
</evidence>
<dbReference type="PANTHER" id="PTHR32123:SF9">
    <property type="entry name" value="PROTEIN SPINDLY"/>
    <property type="match status" value="1"/>
</dbReference>
<evidence type="ECO:0000256" key="2">
    <source>
        <dbReference type="SAM" id="Coils"/>
    </source>
</evidence>
<evidence type="ECO:0000313" key="4">
    <source>
        <dbReference type="EMBL" id="KAJ1984859.1"/>
    </source>
</evidence>
<name>A0A9W8EER4_9FUNG</name>
<dbReference type="EMBL" id="JANBQB010000009">
    <property type="protein sequence ID" value="KAJ1984859.1"/>
    <property type="molecule type" value="Genomic_DNA"/>
</dbReference>
<evidence type="ECO:0000313" key="5">
    <source>
        <dbReference type="Proteomes" id="UP001151582"/>
    </source>
</evidence>